<dbReference type="EMBL" id="CM001466">
    <property type="protein sequence ID" value="EHY89417.1"/>
    <property type="molecule type" value="Genomic_DNA"/>
</dbReference>
<dbReference type="HOGENOM" id="CLU_787298_0_0_11"/>
<dbReference type="OrthoDB" id="3687960at2"/>
<reference evidence="1 2" key="1">
    <citation type="journal article" date="2012" name="Stand. Genomic Sci.">
        <title>Genome sequence of the soil bacterium Saccharomonospora azurea type strain (NA-128(T)).</title>
        <authorList>
            <person name="Klenk H.P."/>
            <person name="Held B."/>
            <person name="Lucas S."/>
            <person name="Lapidus A."/>
            <person name="Copeland A."/>
            <person name="Hammon N."/>
            <person name="Pitluck S."/>
            <person name="Goodwin L.A."/>
            <person name="Han C."/>
            <person name="Tapia R."/>
            <person name="Brambilla E.M."/>
            <person name="Potter G."/>
            <person name="Land M."/>
            <person name="Ivanova N."/>
            <person name="Rohde M."/>
            <person name="Goker M."/>
            <person name="Detter J.C."/>
            <person name="Kyrpides N.C."/>
            <person name="Woyke T."/>
        </authorList>
    </citation>
    <scope>NUCLEOTIDE SEQUENCE [LARGE SCALE GENOMIC DNA]</scope>
    <source>
        <strain evidence="1 2">NA-128</strain>
    </source>
</reference>
<gene>
    <name evidence="1" type="ORF">SacazDRAFT_02520</name>
</gene>
<dbReference type="SUPFAM" id="SSF55729">
    <property type="entry name" value="Acyl-CoA N-acyltransferases (Nat)"/>
    <property type="match status" value="1"/>
</dbReference>
<sequence length="352" mass="39139">MTFSVEIADPRTEPEPFGWSEFRRERGLPAVWDYTLLALEAWPARNPPLLVVVRLGSRIVAGLSVLVCRARLRPAYAPPPGRRDRAPVPRWAEVSQPWLSGFPGIVVADELDDGARAALLRTVERALARRLGPLLAGVLYRSVDERTARVLRGRARMVRQVDTVSVLPNDFRDADHWMDSLSKARRKSLRRALRTVDQHVTAGRLTVSVGPARDDLCGSEIAALVERHRAEHGISALDSRSALPGSYFHSFVRRTDVHTLTYHDGEGRLVALNTWLDHPHGLVKQHWAALSPADGGLRDLLFDSYLRAVRHVTSRGVPELSAGRSPHEVKRSLGFVARPVYGVAVPRPVLGR</sequence>
<organism evidence="1 2">
    <name type="scientific">Saccharomonospora azurea NA-128</name>
    <dbReference type="NCBI Taxonomy" id="882081"/>
    <lineage>
        <taxon>Bacteria</taxon>
        <taxon>Bacillati</taxon>
        <taxon>Actinomycetota</taxon>
        <taxon>Actinomycetes</taxon>
        <taxon>Pseudonocardiales</taxon>
        <taxon>Pseudonocardiaceae</taxon>
        <taxon>Saccharomonospora</taxon>
    </lineage>
</organism>
<dbReference type="AlphaFoldDB" id="H8G865"/>
<evidence type="ECO:0000313" key="1">
    <source>
        <dbReference type="EMBL" id="EHY89417.1"/>
    </source>
</evidence>
<accession>H8G865</accession>
<dbReference type="Proteomes" id="UP000004705">
    <property type="component" value="Chromosome"/>
</dbReference>
<dbReference type="InterPro" id="IPR016181">
    <property type="entry name" value="Acyl_CoA_acyltransferase"/>
</dbReference>
<evidence type="ECO:0000313" key="2">
    <source>
        <dbReference type="Proteomes" id="UP000004705"/>
    </source>
</evidence>
<keyword evidence="2" id="KW-1185">Reference proteome</keyword>
<dbReference type="RefSeq" id="WP_005442018.1">
    <property type="nucleotide sequence ID" value="NZ_CM001466.1"/>
</dbReference>
<evidence type="ECO:0008006" key="3">
    <source>
        <dbReference type="Google" id="ProtNLM"/>
    </source>
</evidence>
<protein>
    <recommendedName>
        <fullName evidence="3">BioF2-like acetyltransferase domain-containing protein</fullName>
    </recommendedName>
</protein>
<name>H8G865_9PSEU</name>
<proteinExistence type="predicted"/>